<evidence type="ECO:0000256" key="3">
    <source>
        <dbReference type="ARBA" id="ARBA00022475"/>
    </source>
</evidence>
<evidence type="ECO:0000256" key="5">
    <source>
        <dbReference type="ARBA" id="ARBA00022989"/>
    </source>
</evidence>
<dbReference type="PANTHER" id="PTHR30347">
    <property type="entry name" value="POTASSIUM CHANNEL RELATED"/>
    <property type="match status" value="1"/>
</dbReference>
<keyword evidence="4 7" id="KW-0812">Transmembrane</keyword>
<feature type="transmembrane region" description="Helical" evidence="7">
    <location>
        <begin position="67"/>
        <end position="86"/>
    </location>
</feature>
<evidence type="ECO:0000259" key="8">
    <source>
        <dbReference type="PROSITE" id="PS50042"/>
    </source>
</evidence>
<dbReference type="SUPFAM" id="SSF82861">
    <property type="entry name" value="Mechanosensitive channel protein MscS (YggB), transmembrane region"/>
    <property type="match status" value="1"/>
</dbReference>
<dbReference type="Pfam" id="PF00924">
    <property type="entry name" value="MS_channel_2nd"/>
    <property type="match status" value="1"/>
</dbReference>
<evidence type="ECO:0000256" key="1">
    <source>
        <dbReference type="ARBA" id="ARBA00004651"/>
    </source>
</evidence>
<gene>
    <name evidence="9" type="ORF">H6F41_06435</name>
</gene>
<comment type="similarity">
    <text evidence="2">Belongs to the MscS (TC 1.A.23) family.</text>
</comment>
<dbReference type="RefSeq" id="WP_190402647.1">
    <property type="nucleotide sequence ID" value="NZ_JACJQB010000008.1"/>
</dbReference>
<comment type="subcellular location">
    <subcellularLocation>
        <location evidence="1">Cell membrane</location>
        <topology evidence="1">Multi-pass membrane protein</topology>
    </subcellularLocation>
</comment>
<feature type="transmembrane region" description="Helical" evidence="7">
    <location>
        <begin position="92"/>
        <end position="110"/>
    </location>
</feature>
<sequence length="496" mass="55491">MNAFLNKLYEIFTAPILDIGENRFSIATIVSLLGLIIAAFFVSKLISEIIRRTLLSRFRINLGLQEAITVFVKYLLITLSSIIILQSAGINLASLAVIAGVLGIGIGFGLQNLASNFVSGLVLIFEQTLKIGDYIEIGDLKGTIEKISIRSTILRTNDDLYVIVPNQRFIENNTVNWSYAGHTCRIRIPVSVAYDTDLLVLTEALFKAARHEPRVLSTPPPEVLCCGFGKESLDFELLVWIDEPDANDPISSSLYFRITYEFRERGIKIPLPTRALMIQNPESIRQIISQPISNPENLATQPPANLPINVAISDNSNNPNGVNSRSLRDLLRKISYFERCTDVELFAIITRGYRRYYDISEIICYEDDSSEEFYMILSGKVEVFSEKSNQVIATLGQGDFFGEISLLTGTPRTATVRASAADTVLFVVERQQLKKLLSEYKELGEQIALKLSERQQVLISLGLLNEEELKDSQHAALAWVRDRLNNLFGINLGKNS</sequence>
<dbReference type="PROSITE" id="PS50042">
    <property type="entry name" value="CNMP_BINDING_3"/>
    <property type="match status" value="1"/>
</dbReference>
<dbReference type="InterPro" id="IPR010920">
    <property type="entry name" value="LSM_dom_sf"/>
</dbReference>
<evidence type="ECO:0000256" key="7">
    <source>
        <dbReference type="SAM" id="Phobius"/>
    </source>
</evidence>
<dbReference type="InterPro" id="IPR018490">
    <property type="entry name" value="cNMP-bd_dom_sf"/>
</dbReference>
<keyword evidence="6 7" id="KW-0472">Membrane</keyword>
<dbReference type="InterPro" id="IPR023408">
    <property type="entry name" value="MscS_beta-dom_sf"/>
</dbReference>
<keyword evidence="3" id="KW-1003">Cell membrane</keyword>
<evidence type="ECO:0000256" key="2">
    <source>
        <dbReference type="ARBA" id="ARBA00008017"/>
    </source>
</evidence>
<dbReference type="InterPro" id="IPR011014">
    <property type="entry name" value="MscS_channel_TM-2"/>
</dbReference>
<dbReference type="SUPFAM" id="SSF51206">
    <property type="entry name" value="cAMP-binding domain-like"/>
    <property type="match status" value="1"/>
</dbReference>
<evidence type="ECO:0000256" key="6">
    <source>
        <dbReference type="ARBA" id="ARBA00023136"/>
    </source>
</evidence>
<accession>A0ABR7ZW72</accession>
<dbReference type="SMART" id="SM00100">
    <property type="entry name" value="cNMP"/>
    <property type="match status" value="1"/>
</dbReference>
<protein>
    <submittedName>
        <fullName evidence="9">Mechanosensitive ion channel</fullName>
    </submittedName>
</protein>
<dbReference type="Pfam" id="PF21082">
    <property type="entry name" value="MS_channel_3rd"/>
    <property type="match status" value="1"/>
</dbReference>
<dbReference type="InterPro" id="IPR011066">
    <property type="entry name" value="MscS_channel_C_sf"/>
</dbReference>
<dbReference type="Gene3D" id="1.10.287.1260">
    <property type="match status" value="1"/>
</dbReference>
<dbReference type="PROSITE" id="PS00889">
    <property type="entry name" value="CNMP_BINDING_2"/>
    <property type="match status" value="1"/>
</dbReference>
<dbReference type="EMBL" id="JACJQB010000008">
    <property type="protein sequence ID" value="MBD2187779.1"/>
    <property type="molecule type" value="Genomic_DNA"/>
</dbReference>
<dbReference type="Gene3D" id="2.60.120.10">
    <property type="entry name" value="Jelly Rolls"/>
    <property type="match status" value="1"/>
</dbReference>
<dbReference type="Gene3D" id="3.30.70.100">
    <property type="match status" value="1"/>
</dbReference>
<dbReference type="InterPro" id="IPR014710">
    <property type="entry name" value="RmlC-like_jellyroll"/>
</dbReference>
<name>A0ABR7ZW72_9CYAN</name>
<evidence type="ECO:0000256" key="4">
    <source>
        <dbReference type="ARBA" id="ARBA00022692"/>
    </source>
</evidence>
<feature type="transmembrane region" description="Helical" evidence="7">
    <location>
        <begin position="24"/>
        <end position="46"/>
    </location>
</feature>
<dbReference type="Gene3D" id="2.30.30.60">
    <property type="match status" value="1"/>
</dbReference>
<proteinExistence type="inferred from homology"/>
<dbReference type="InterPro" id="IPR052702">
    <property type="entry name" value="MscS-like_channel"/>
</dbReference>
<comment type="caution">
    <text evidence="9">The sequence shown here is derived from an EMBL/GenBank/DDBJ whole genome shotgun (WGS) entry which is preliminary data.</text>
</comment>
<keyword evidence="10" id="KW-1185">Reference proteome</keyword>
<organism evidence="9 10">
    <name type="scientific">Pseudanabaena mucicola FACHB-723</name>
    <dbReference type="NCBI Taxonomy" id="2692860"/>
    <lineage>
        <taxon>Bacteria</taxon>
        <taxon>Bacillati</taxon>
        <taxon>Cyanobacteriota</taxon>
        <taxon>Cyanophyceae</taxon>
        <taxon>Pseudanabaenales</taxon>
        <taxon>Pseudanabaenaceae</taxon>
        <taxon>Pseudanabaena</taxon>
    </lineage>
</organism>
<dbReference type="Pfam" id="PF21088">
    <property type="entry name" value="MS_channel_1st"/>
    <property type="match status" value="1"/>
</dbReference>
<dbReference type="SUPFAM" id="SSF50182">
    <property type="entry name" value="Sm-like ribonucleoproteins"/>
    <property type="match status" value="1"/>
</dbReference>
<dbReference type="CDD" id="cd00038">
    <property type="entry name" value="CAP_ED"/>
    <property type="match status" value="1"/>
</dbReference>
<dbReference type="PANTHER" id="PTHR30347:SF1">
    <property type="entry name" value="MECHANOSENSITIVE CHANNEL MSCK"/>
    <property type="match status" value="1"/>
</dbReference>
<evidence type="ECO:0000313" key="10">
    <source>
        <dbReference type="Proteomes" id="UP000642094"/>
    </source>
</evidence>
<dbReference type="SUPFAM" id="SSF82689">
    <property type="entry name" value="Mechanosensitive channel protein MscS (YggB), C-terminal domain"/>
    <property type="match status" value="1"/>
</dbReference>
<dbReference type="InterPro" id="IPR049142">
    <property type="entry name" value="MS_channel_1st"/>
</dbReference>
<dbReference type="InterPro" id="IPR049278">
    <property type="entry name" value="MS_channel_C"/>
</dbReference>
<keyword evidence="5 7" id="KW-1133">Transmembrane helix</keyword>
<dbReference type="Proteomes" id="UP000642094">
    <property type="component" value="Unassembled WGS sequence"/>
</dbReference>
<evidence type="ECO:0000313" key="9">
    <source>
        <dbReference type="EMBL" id="MBD2187779.1"/>
    </source>
</evidence>
<dbReference type="InterPro" id="IPR000595">
    <property type="entry name" value="cNMP-bd_dom"/>
</dbReference>
<dbReference type="InterPro" id="IPR006685">
    <property type="entry name" value="MscS_channel_2nd"/>
</dbReference>
<dbReference type="InterPro" id="IPR018488">
    <property type="entry name" value="cNMP-bd_CS"/>
</dbReference>
<reference evidence="9 10" key="1">
    <citation type="journal article" date="2020" name="ISME J.">
        <title>Comparative genomics reveals insights into cyanobacterial evolution and habitat adaptation.</title>
        <authorList>
            <person name="Chen M.Y."/>
            <person name="Teng W.K."/>
            <person name="Zhao L."/>
            <person name="Hu C.X."/>
            <person name="Zhou Y.K."/>
            <person name="Han B.P."/>
            <person name="Song L.R."/>
            <person name="Shu W.S."/>
        </authorList>
    </citation>
    <scope>NUCLEOTIDE SEQUENCE [LARGE SCALE GENOMIC DNA]</scope>
    <source>
        <strain evidence="9 10">FACHB-723</strain>
    </source>
</reference>
<feature type="domain" description="Cyclic nucleotide-binding" evidence="8">
    <location>
        <begin position="336"/>
        <end position="454"/>
    </location>
</feature>
<dbReference type="Pfam" id="PF00027">
    <property type="entry name" value="cNMP_binding"/>
    <property type="match status" value="1"/>
</dbReference>